<comment type="caution">
    <text evidence="2">The sequence shown here is derived from an EMBL/GenBank/DDBJ whole genome shotgun (WGS) entry which is preliminary data.</text>
</comment>
<feature type="transmembrane region" description="Helical" evidence="1">
    <location>
        <begin position="7"/>
        <end position="24"/>
    </location>
</feature>
<dbReference type="OrthoDB" id="3035604at2"/>
<name>A0A1U7M6K0_TISCR</name>
<organism evidence="2 3">
    <name type="scientific">Tissierella creatinophila DSM 6911</name>
    <dbReference type="NCBI Taxonomy" id="1123403"/>
    <lineage>
        <taxon>Bacteria</taxon>
        <taxon>Bacillati</taxon>
        <taxon>Bacillota</taxon>
        <taxon>Tissierellia</taxon>
        <taxon>Tissierellales</taxon>
        <taxon>Tissierellaceae</taxon>
        <taxon>Tissierella</taxon>
    </lineage>
</organism>
<dbReference type="RefSeq" id="WP_075725806.1">
    <property type="nucleotide sequence ID" value="NZ_LTDM01000013.1"/>
</dbReference>
<evidence type="ECO:0000313" key="3">
    <source>
        <dbReference type="Proteomes" id="UP000186112"/>
    </source>
</evidence>
<dbReference type="Proteomes" id="UP000186112">
    <property type="component" value="Unassembled WGS sequence"/>
</dbReference>
<keyword evidence="1" id="KW-1133">Transmembrane helix</keyword>
<protein>
    <recommendedName>
        <fullName evidence="4">Group-specific protein</fullName>
    </recommendedName>
</protein>
<dbReference type="AlphaFoldDB" id="A0A1U7M6K0"/>
<keyword evidence="1" id="KW-0812">Transmembrane</keyword>
<reference evidence="2 3" key="1">
    <citation type="submission" date="2016-02" db="EMBL/GenBank/DDBJ databases">
        <title>Genome sequence of Tissierella creatinophila DSM 6911.</title>
        <authorList>
            <person name="Poehlein A."/>
            <person name="Daniel R."/>
        </authorList>
    </citation>
    <scope>NUCLEOTIDE SEQUENCE [LARGE SCALE GENOMIC DNA]</scope>
    <source>
        <strain evidence="2 3">DSM 6911</strain>
    </source>
</reference>
<gene>
    <name evidence="2" type="ORF">TICRE_10110</name>
</gene>
<evidence type="ECO:0008006" key="4">
    <source>
        <dbReference type="Google" id="ProtNLM"/>
    </source>
</evidence>
<sequence length="83" mass="9754">MTKMRRIVAGIAWFVYLSLFLMKIDIPKNVFISLLLIILINQAIDEWNNYKETKRKVHLLIPVTALLFCVYGVLILIYKTLNK</sequence>
<dbReference type="EMBL" id="LTDM01000013">
    <property type="protein sequence ID" value="OLS02954.1"/>
    <property type="molecule type" value="Genomic_DNA"/>
</dbReference>
<feature type="transmembrane region" description="Helical" evidence="1">
    <location>
        <begin position="59"/>
        <end position="78"/>
    </location>
</feature>
<proteinExistence type="predicted"/>
<evidence type="ECO:0000313" key="2">
    <source>
        <dbReference type="EMBL" id="OLS02954.1"/>
    </source>
</evidence>
<keyword evidence="1" id="KW-0472">Membrane</keyword>
<evidence type="ECO:0000256" key="1">
    <source>
        <dbReference type="SAM" id="Phobius"/>
    </source>
</evidence>
<accession>A0A1U7M6K0</accession>
<keyword evidence="3" id="KW-1185">Reference proteome</keyword>